<comment type="caution">
    <text evidence="3">The sequence shown here is derived from an EMBL/GenBank/DDBJ whole genome shotgun (WGS) entry which is preliminary data.</text>
</comment>
<dbReference type="EMBL" id="SMAE01000001">
    <property type="protein sequence ID" value="TCS91727.1"/>
    <property type="molecule type" value="Genomic_DNA"/>
</dbReference>
<dbReference type="InterPro" id="IPR007685">
    <property type="entry name" value="RelA_SpoT"/>
</dbReference>
<reference evidence="3 4" key="1">
    <citation type="submission" date="2019-03" db="EMBL/GenBank/DDBJ databases">
        <title>Genomic Encyclopedia of Type Strains, Phase IV (KMG-IV): sequencing the most valuable type-strain genomes for metagenomic binning, comparative biology and taxonomic classification.</title>
        <authorList>
            <person name="Goeker M."/>
        </authorList>
    </citation>
    <scope>NUCLEOTIDE SEQUENCE [LARGE SCALE GENOMIC DNA]</scope>
    <source>
        <strain evidence="3 4">DSM 26752</strain>
    </source>
</reference>
<sequence>MRLEIFDFIDDTIELVESHNAILHKGAKEIEDFFEDIFLSCDNVLNITSRVKSSTSLKEKILRNDFYLKYKSPEILFENLSDLIGVRIECRFIEDEKNVYEKLLELFDISYGKDYYYNEKKPNILLKLDDTQPQLQKNGFEIYRIDGKYVKGDIAINFELQIQSLVNVFWGEVEHKVLYKNYKYLLTEDFFKDVMYSLRENLNMIDGQLMILYNHLRDMDESNEQKRREQLEALLSKIVYEIYSEKTKEEFGFIVDYRKTCDVIVSYVLRKNGSCEGNNYNDVFIRVLERIYEIEDQEVHFDSYIEFEREINYEDEFCKRIGEGILEIINKDFKWNLFFKIIFQIELGNNAEAFEGFLIFLRDRFINNLNDNPILNTRFNKEQKEEFIDYVMDLIAKSFIENRHIEFINDDNIDCINRNINVTLNKIANYEMWKENINYFTDELLMKLKIDSENVKLLVEV</sequence>
<dbReference type="OrthoDB" id="1694513at2"/>
<comment type="pathway">
    <text evidence="1">Purine metabolism; ppGpp biosynthesis; ppGpp from GTP: step 1/2.</text>
</comment>
<dbReference type="PANTHER" id="PTHR41773:SF1">
    <property type="entry name" value="RELA_SPOT DOMAIN-CONTAINING PROTEIN"/>
    <property type="match status" value="1"/>
</dbReference>
<keyword evidence="4" id="KW-1185">Reference proteome</keyword>
<gene>
    <name evidence="3" type="ORF">EDD65_101232</name>
</gene>
<dbReference type="UniPathway" id="UPA00908">
    <property type="reaction ID" value="UER00884"/>
</dbReference>
<protein>
    <submittedName>
        <fullName evidence="3">RelA/SpoT family protein</fullName>
    </submittedName>
</protein>
<accession>A0A4R3L341</accession>
<dbReference type="RefSeq" id="WP_132025583.1">
    <property type="nucleotide sequence ID" value="NZ_CP068564.1"/>
</dbReference>
<dbReference type="GO" id="GO:0015970">
    <property type="term" value="P:guanosine tetraphosphate biosynthetic process"/>
    <property type="evidence" value="ECO:0007669"/>
    <property type="project" value="UniProtKB-UniPathway"/>
</dbReference>
<dbReference type="Gene3D" id="3.30.460.10">
    <property type="entry name" value="Beta Polymerase, domain 2"/>
    <property type="match status" value="1"/>
</dbReference>
<dbReference type="Proteomes" id="UP000294567">
    <property type="component" value="Unassembled WGS sequence"/>
</dbReference>
<evidence type="ECO:0000313" key="3">
    <source>
        <dbReference type="EMBL" id="TCS91727.1"/>
    </source>
</evidence>
<dbReference type="Pfam" id="PF04607">
    <property type="entry name" value="RelA_SpoT"/>
    <property type="match status" value="1"/>
</dbReference>
<dbReference type="SMART" id="SM00954">
    <property type="entry name" value="RelA_SpoT"/>
    <property type="match status" value="1"/>
</dbReference>
<evidence type="ECO:0000256" key="1">
    <source>
        <dbReference type="ARBA" id="ARBA00004976"/>
    </source>
</evidence>
<evidence type="ECO:0000259" key="2">
    <source>
        <dbReference type="SMART" id="SM00954"/>
    </source>
</evidence>
<organism evidence="3 4">
    <name type="scientific">Keratinibaculum paraultunense</name>
    <dbReference type="NCBI Taxonomy" id="1278232"/>
    <lineage>
        <taxon>Bacteria</taxon>
        <taxon>Bacillati</taxon>
        <taxon>Bacillota</taxon>
        <taxon>Tissierellia</taxon>
        <taxon>Tissierellales</taxon>
        <taxon>Tepidimicrobiaceae</taxon>
        <taxon>Keratinibaculum</taxon>
    </lineage>
</organism>
<dbReference type="InterPro" id="IPR043519">
    <property type="entry name" value="NT_sf"/>
</dbReference>
<dbReference type="SUPFAM" id="SSF81301">
    <property type="entry name" value="Nucleotidyltransferase"/>
    <property type="match status" value="1"/>
</dbReference>
<feature type="domain" description="RelA/SpoT" evidence="2">
    <location>
        <begin position="49"/>
        <end position="185"/>
    </location>
</feature>
<evidence type="ECO:0000313" key="4">
    <source>
        <dbReference type="Proteomes" id="UP000294567"/>
    </source>
</evidence>
<dbReference type="AlphaFoldDB" id="A0A4R3L341"/>
<dbReference type="PANTHER" id="PTHR41773">
    <property type="entry name" value="GTP PYROPHOSPHATASE-RELATED"/>
    <property type="match status" value="1"/>
</dbReference>
<name>A0A4R3L341_9FIRM</name>
<proteinExistence type="predicted"/>